<proteinExistence type="predicted"/>
<reference evidence="1" key="1">
    <citation type="journal article" date="2019" name="PLoS Negl. Trop. Dis.">
        <title>Revisiting the worldwide diversity of Leptospira species in the environment.</title>
        <authorList>
            <person name="Vincent A.T."/>
            <person name="Schiettekatte O."/>
            <person name="Bourhy P."/>
            <person name="Veyrier F.J."/>
            <person name="Picardeau M."/>
        </authorList>
    </citation>
    <scope>NUCLEOTIDE SEQUENCE [LARGE SCALE GENOMIC DNA]</scope>
    <source>
        <strain evidence="1">201702455</strain>
    </source>
</reference>
<protein>
    <submittedName>
        <fullName evidence="1">Uncharacterized protein</fullName>
    </submittedName>
</protein>
<dbReference type="AlphaFoldDB" id="A0A4V3JSE5"/>
<keyword evidence="2" id="KW-1185">Reference proteome</keyword>
<dbReference type="Proteomes" id="UP000297762">
    <property type="component" value="Unassembled WGS sequence"/>
</dbReference>
<dbReference type="RefSeq" id="WP_135647919.1">
    <property type="nucleotide sequence ID" value="NZ_RQGF01000008.1"/>
</dbReference>
<accession>A0A4V3JSE5</accession>
<name>A0A4V3JSE5_9LEPT</name>
<sequence length="221" mass="26032">MKNKANLLFSIVLPLTIILLNISCKKDYRLEEFVEKKMKSREGKPTIFLLDNKSFSAEIFRSELMFERSHLETKQEFPDPQGLRRYLDQYIEESVILEEAMADFDLNNPEVAAYLWPYIRKGIISYYLDKKSGVFDLNQNYSDIDVPEEELKGFYKEHANSFKGFSEKEALSRISNTARFLKWKKLYDIKNESKKNVMGRLKKNHTVLVRETEFNKVGSDL</sequence>
<organism evidence="1 2">
    <name type="scientific">Leptospira sarikeiensis</name>
    <dbReference type="NCBI Taxonomy" id="2484943"/>
    <lineage>
        <taxon>Bacteria</taxon>
        <taxon>Pseudomonadati</taxon>
        <taxon>Spirochaetota</taxon>
        <taxon>Spirochaetia</taxon>
        <taxon>Leptospirales</taxon>
        <taxon>Leptospiraceae</taxon>
        <taxon>Leptospira</taxon>
    </lineage>
</organism>
<comment type="caution">
    <text evidence="1">The sequence shown here is derived from an EMBL/GenBank/DDBJ whole genome shotgun (WGS) entry which is preliminary data.</text>
</comment>
<evidence type="ECO:0000313" key="2">
    <source>
        <dbReference type="Proteomes" id="UP000297762"/>
    </source>
</evidence>
<gene>
    <name evidence="1" type="ORF">EHQ64_02425</name>
</gene>
<evidence type="ECO:0000313" key="1">
    <source>
        <dbReference type="EMBL" id="TGL64210.1"/>
    </source>
</evidence>
<dbReference type="EMBL" id="RQGF01000008">
    <property type="protein sequence ID" value="TGL64210.1"/>
    <property type="molecule type" value="Genomic_DNA"/>
</dbReference>
<dbReference type="OrthoDB" id="340449at2"/>